<dbReference type="Gene3D" id="3.30.420.140">
    <property type="entry name" value="YqgF/RNase H-like domain"/>
    <property type="match status" value="1"/>
</dbReference>
<dbReference type="PANTHER" id="PTHR33317:SF4">
    <property type="entry name" value="POLYNUCLEOTIDYL TRANSFERASE, RIBONUCLEASE H-LIKE SUPERFAMILY PROTEIN"/>
    <property type="match status" value="1"/>
</dbReference>
<dbReference type="GO" id="GO:0016788">
    <property type="term" value="F:hydrolase activity, acting on ester bonds"/>
    <property type="evidence" value="ECO:0007669"/>
    <property type="project" value="UniProtKB-UniRule"/>
</dbReference>
<sequence>MGRILCLDYGRRRTGVALSDETRTIAQSLTTITHPDEAALVAAVRKLATEHEVDLILLGLPLGRAGNPSARSQEVKRFGAKLAASTGLEVVYADERCSTLRAGELLAEAGIRPRRRAPARRRYTTRVDRLAATIILEDYLETLRSA</sequence>
<evidence type="ECO:0000256" key="5">
    <source>
        <dbReference type="HAMAP-Rule" id="MF_00651"/>
    </source>
</evidence>
<dbReference type="InterPro" id="IPR037027">
    <property type="entry name" value="YqgF/RNaseH-like_dom_sf"/>
</dbReference>
<dbReference type="NCBIfam" id="TIGR00250">
    <property type="entry name" value="RNAse_H_YqgF"/>
    <property type="match status" value="1"/>
</dbReference>
<keyword evidence="3 5" id="KW-0540">Nuclease</keyword>
<dbReference type="InterPro" id="IPR012337">
    <property type="entry name" value="RNaseH-like_sf"/>
</dbReference>
<organism evidence="7">
    <name type="scientific">candidate division WOR-3 bacterium</name>
    <dbReference type="NCBI Taxonomy" id="2052148"/>
    <lineage>
        <taxon>Bacteria</taxon>
        <taxon>Bacteria division WOR-3</taxon>
    </lineage>
</organism>
<keyword evidence="4 5" id="KW-0378">Hydrolase</keyword>
<protein>
    <recommendedName>
        <fullName evidence="5">Putative pre-16S rRNA nuclease</fullName>
        <ecNumber evidence="5">3.1.-.-</ecNumber>
    </recommendedName>
</protein>
<evidence type="ECO:0000313" key="7">
    <source>
        <dbReference type="EMBL" id="HGK28496.1"/>
    </source>
</evidence>
<dbReference type="SMART" id="SM00732">
    <property type="entry name" value="YqgFc"/>
    <property type="match status" value="1"/>
</dbReference>
<dbReference type="AlphaFoldDB" id="A0A7C4GDD0"/>
<name>A0A7C4GDD0_UNCW3</name>
<dbReference type="HAMAP" id="MF_00651">
    <property type="entry name" value="Nuclease_YqgF"/>
    <property type="match status" value="1"/>
</dbReference>
<evidence type="ECO:0000256" key="4">
    <source>
        <dbReference type="ARBA" id="ARBA00022801"/>
    </source>
</evidence>
<dbReference type="CDD" id="cd16964">
    <property type="entry name" value="YqgF"/>
    <property type="match status" value="1"/>
</dbReference>
<comment type="caution">
    <text evidence="7">The sequence shown here is derived from an EMBL/GenBank/DDBJ whole genome shotgun (WGS) entry which is preliminary data.</text>
</comment>
<feature type="domain" description="YqgF/RNase H-like" evidence="6">
    <location>
        <begin position="2"/>
        <end position="102"/>
    </location>
</feature>
<keyword evidence="2 5" id="KW-0690">Ribosome biogenesis</keyword>
<dbReference type="PANTHER" id="PTHR33317">
    <property type="entry name" value="POLYNUCLEOTIDYL TRANSFERASE, RIBONUCLEASE H-LIKE SUPERFAMILY PROTEIN"/>
    <property type="match status" value="1"/>
</dbReference>
<dbReference type="InterPro" id="IPR006641">
    <property type="entry name" value="YqgF/RNaseH-like_dom"/>
</dbReference>
<accession>A0A7C4GDD0</accession>
<evidence type="ECO:0000256" key="1">
    <source>
        <dbReference type="ARBA" id="ARBA00022490"/>
    </source>
</evidence>
<comment type="subcellular location">
    <subcellularLocation>
        <location evidence="5">Cytoplasm</location>
    </subcellularLocation>
</comment>
<comment type="function">
    <text evidence="5">Could be a nuclease involved in processing of the 5'-end of pre-16S rRNA.</text>
</comment>
<dbReference type="GO" id="GO:0004518">
    <property type="term" value="F:nuclease activity"/>
    <property type="evidence" value="ECO:0007669"/>
    <property type="project" value="UniProtKB-KW"/>
</dbReference>
<evidence type="ECO:0000256" key="2">
    <source>
        <dbReference type="ARBA" id="ARBA00022517"/>
    </source>
</evidence>
<dbReference type="EMBL" id="DSUT01000126">
    <property type="protein sequence ID" value="HGK28496.1"/>
    <property type="molecule type" value="Genomic_DNA"/>
</dbReference>
<keyword evidence="1 5" id="KW-0963">Cytoplasm</keyword>
<dbReference type="EC" id="3.1.-.-" evidence="5"/>
<dbReference type="GO" id="GO:0000967">
    <property type="term" value="P:rRNA 5'-end processing"/>
    <property type="evidence" value="ECO:0007669"/>
    <property type="project" value="UniProtKB-UniRule"/>
</dbReference>
<proteinExistence type="inferred from homology"/>
<evidence type="ECO:0000259" key="6">
    <source>
        <dbReference type="SMART" id="SM00732"/>
    </source>
</evidence>
<dbReference type="Pfam" id="PF03652">
    <property type="entry name" value="RuvX"/>
    <property type="match status" value="1"/>
</dbReference>
<reference evidence="7" key="1">
    <citation type="journal article" date="2020" name="mSystems">
        <title>Genome- and Community-Level Interaction Insights into Carbon Utilization and Element Cycling Functions of Hydrothermarchaeota in Hydrothermal Sediment.</title>
        <authorList>
            <person name="Zhou Z."/>
            <person name="Liu Y."/>
            <person name="Xu W."/>
            <person name="Pan J."/>
            <person name="Luo Z.H."/>
            <person name="Li M."/>
        </authorList>
    </citation>
    <scope>NUCLEOTIDE SEQUENCE [LARGE SCALE GENOMIC DNA]</scope>
    <source>
        <strain evidence="7">SpSt-488</strain>
    </source>
</reference>
<dbReference type="GO" id="GO:0005829">
    <property type="term" value="C:cytosol"/>
    <property type="evidence" value="ECO:0007669"/>
    <property type="project" value="TreeGrafter"/>
</dbReference>
<dbReference type="InterPro" id="IPR005227">
    <property type="entry name" value="YqgF"/>
</dbReference>
<comment type="similarity">
    <text evidence="5">Belongs to the YqgF HJR family.</text>
</comment>
<gene>
    <name evidence="7" type="primary">ruvX</name>
    <name evidence="7" type="ORF">ENS41_06025</name>
</gene>
<dbReference type="SUPFAM" id="SSF53098">
    <property type="entry name" value="Ribonuclease H-like"/>
    <property type="match status" value="1"/>
</dbReference>
<evidence type="ECO:0000256" key="3">
    <source>
        <dbReference type="ARBA" id="ARBA00022722"/>
    </source>
</evidence>